<dbReference type="AlphaFoldDB" id="A0AAV7SZW2"/>
<reference evidence="1" key="1">
    <citation type="journal article" date="2022" name="bioRxiv">
        <title>Sequencing and chromosome-scale assembly of the giantPleurodeles waltlgenome.</title>
        <authorList>
            <person name="Brown T."/>
            <person name="Elewa A."/>
            <person name="Iarovenko S."/>
            <person name="Subramanian E."/>
            <person name="Araus A.J."/>
            <person name="Petzold A."/>
            <person name="Susuki M."/>
            <person name="Suzuki K.-i.T."/>
            <person name="Hayashi T."/>
            <person name="Toyoda A."/>
            <person name="Oliveira C."/>
            <person name="Osipova E."/>
            <person name="Leigh N.D."/>
            <person name="Simon A."/>
            <person name="Yun M.H."/>
        </authorList>
    </citation>
    <scope>NUCLEOTIDE SEQUENCE</scope>
    <source>
        <strain evidence="1">20211129_DDA</strain>
        <tissue evidence="1">Liver</tissue>
    </source>
</reference>
<comment type="caution">
    <text evidence="1">The sequence shown here is derived from an EMBL/GenBank/DDBJ whole genome shotgun (WGS) entry which is preliminary data.</text>
</comment>
<keyword evidence="2" id="KW-1185">Reference proteome</keyword>
<sequence>MGKSKRPALLHTMELYTTPALSGQRETRLTGRGTDVGLITPVVEPSRAELLAAIQGSMRPWRGRLNQWQLSRLDCILVHGVDLQSLVEVIHLGRFLSDYALVLLALQWGPPERHVRSWRMSPDLLVDPACREAIAGDPNVWSLGHLGINVPCEAWGPAPVDT</sequence>
<gene>
    <name evidence="1" type="ORF">NDU88_001561</name>
</gene>
<evidence type="ECO:0000313" key="1">
    <source>
        <dbReference type="EMBL" id="KAJ1169670.1"/>
    </source>
</evidence>
<accession>A0AAV7SZW2</accession>
<name>A0AAV7SZW2_PLEWA</name>
<organism evidence="1 2">
    <name type="scientific">Pleurodeles waltl</name>
    <name type="common">Iberian ribbed newt</name>
    <dbReference type="NCBI Taxonomy" id="8319"/>
    <lineage>
        <taxon>Eukaryota</taxon>
        <taxon>Metazoa</taxon>
        <taxon>Chordata</taxon>
        <taxon>Craniata</taxon>
        <taxon>Vertebrata</taxon>
        <taxon>Euteleostomi</taxon>
        <taxon>Amphibia</taxon>
        <taxon>Batrachia</taxon>
        <taxon>Caudata</taxon>
        <taxon>Salamandroidea</taxon>
        <taxon>Salamandridae</taxon>
        <taxon>Pleurodelinae</taxon>
        <taxon>Pleurodeles</taxon>
    </lineage>
</organism>
<dbReference type="EMBL" id="JANPWB010000007">
    <property type="protein sequence ID" value="KAJ1169670.1"/>
    <property type="molecule type" value="Genomic_DNA"/>
</dbReference>
<dbReference type="Proteomes" id="UP001066276">
    <property type="component" value="Chromosome 4_1"/>
</dbReference>
<proteinExistence type="predicted"/>
<protein>
    <submittedName>
        <fullName evidence="1">Uncharacterized protein</fullName>
    </submittedName>
</protein>
<evidence type="ECO:0000313" key="2">
    <source>
        <dbReference type="Proteomes" id="UP001066276"/>
    </source>
</evidence>